<name>Q7MKI1_VIBVY</name>
<accession>Q7MKI1</accession>
<evidence type="ECO:0000313" key="2">
    <source>
        <dbReference type="Proteomes" id="UP000002675"/>
    </source>
</evidence>
<dbReference type="KEGG" id="vvy:VV1807"/>
<evidence type="ECO:0000313" key="1">
    <source>
        <dbReference type="EMBL" id="BAC94572.1"/>
    </source>
</evidence>
<dbReference type="AlphaFoldDB" id="Q7MKI1"/>
<sequence length="43" mass="4729">MVGAIAFLSSKDTVATQTILQLTKFPTQQNSDTSLYVFGRPPR</sequence>
<dbReference type="Proteomes" id="UP000002675">
    <property type="component" value="Chromosome I"/>
</dbReference>
<proteinExistence type="predicted"/>
<protein>
    <submittedName>
        <fullName evidence="1">Uncharacterized protein</fullName>
    </submittedName>
</protein>
<dbReference type="EMBL" id="BA000037">
    <property type="protein sequence ID" value="BAC94572.1"/>
    <property type="molecule type" value="Genomic_DNA"/>
</dbReference>
<dbReference type="HOGENOM" id="CLU_3241406_0_0_6"/>
<gene>
    <name evidence="1" type="ordered locus">VV1807</name>
</gene>
<reference evidence="1 2" key="1">
    <citation type="journal article" date="2003" name="Genome Res.">
        <title>Comparative genome analysis of Vibrio vulnificus, a marine pathogen.</title>
        <authorList>
            <person name="Chen C.Y."/>
            <person name="Wu K.M."/>
            <person name="Chang Y.C."/>
            <person name="Chang C.H."/>
            <person name="Tsai H.C."/>
            <person name="Liao T.L."/>
            <person name="Liu Y.M."/>
            <person name="Chen H.J."/>
            <person name="Shen A.B."/>
            <person name="Li J.C."/>
            <person name="Su T.L."/>
            <person name="Shao C.P."/>
            <person name="Lee C.T."/>
            <person name="Hor L.I."/>
            <person name="Tsai S.F."/>
        </authorList>
    </citation>
    <scope>NUCLEOTIDE SEQUENCE [LARGE SCALE GENOMIC DNA]</scope>
    <source>
        <strain evidence="1 2">YJ016</strain>
    </source>
</reference>
<organism evidence="1 2">
    <name type="scientific">Vibrio vulnificus (strain YJ016)</name>
    <dbReference type="NCBI Taxonomy" id="196600"/>
    <lineage>
        <taxon>Bacteria</taxon>
        <taxon>Pseudomonadati</taxon>
        <taxon>Pseudomonadota</taxon>
        <taxon>Gammaproteobacteria</taxon>
        <taxon>Vibrionales</taxon>
        <taxon>Vibrionaceae</taxon>
        <taxon>Vibrio</taxon>
    </lineage>
</organism>